<name>A0A6X8JXA7_SALDZ</name>
<dbReference type="EMBL" id="DAAGTE010000028">
    <property type="protein sequence ID" value="HAB4456887.1"/>
    <property type="molecule type" value="Genomic_DNA"/>
</dbReference>
<dbReference type="EMBL" id="DAAGOS010000041">
    <property type="protein sequence ID" value="HAB3924644.1"/>
    <property type="molecule type" value="Genomic_DNA"/>
</dbReference>
<comment type="caution">
    <text evidence="5">The sequence shown here is derived from an EMBL/GenBank/DDBJ whole genome shotgun (WGS) entry which is preliminary data.</text>
</comment>
<dbReference type="EMBL" id="DAAQZS010000002">
    <property type="protein sequence ID" value="HAE1472815.1"/>
    <property type="molecule type" value="Genomic_DNA"/>
</dbReference>
<dbReference type="EMBL" id="DAAGNY010000027">
    <property type="protein sequence ID" value="HAB3844227.1"/>
    <property type="molecule type" value="Genomic_DNA"/>
</dbReference>
<dbReference type="CDD" id="cd10035">
    <property type="entry name" value="UDG_like"/>
    <property type="match status" value="1"/>
</dbReference>
<evidence type="ECO:0000313" key="10">
    <source>
        <dbReference type="EMBL" id="HAB3977437.1"/>
    </source>
</evidence>
<feature type="domain" description="Uracil-DNA glycosylase-like" evidence="1">
    <location>
        <begin position="8"/>
        <end position="139"/>
    </location>
</feature>
<evidence type="ECO:0000313" key="14">
    <source>
        <dbReference type="EMBL" id="HAB4720391.1"/>
    </source>
</evidence>
<dbReference type="EMBL" id="DAAHFA010000030">
    <property type="protein sequence ID" value="HAB5843009.1"/>
    <property type="molecule type" value="Genomic_DNA"/>
</dbReference>
<dbReference type="Gene3D" id="3.40.470.10">
    <property type="entry name" value="Uracil-DNA glycosylase-like domain"/>
    <property type="match status" value="1"/>
</dbReference>
<evidence type="ECO:0000313" key="2">
    <source>
        <dbReference type="EMBL" id="HAB1774417.1"/>
    </source>
</evidence>
<evidence type="ECO:0000313" key="20">
    <source>
        <dbReference type="EMBL" id="HAE1595451.1"/>
    </source>
</evidence>
<evidence type="ECO:0000313" key="9">
    <source>
        <dbReference type="EMBL" id="HAB3924644.1"/>
    </source>
</evidence>
<protein>
    <submittedName>
        <fullName evidence="5">Uracil-DNA glycosylase</fullName>
    </submittedName>
</protein>
<dbReference type="EMBL" id="DAAGQE010000073">
    <property type="protein sequence ID" value="HAB4102282.1"/>
    <property type="molecule type" value="Genomic_DNA"/>
</dbReference>
<dbReference type="InterPro" id="IPR036895">
    <property type="entry name" value="Uracil-DNA_glycosylase-like_sf"/>
</dbReference>
<evidence type="ECO:0000313" key="18">
    <source>
        <dbReference type="EMBL" id="HAB5843009.1"/>
    </source>
</evidence>
<dbReference type="EMBL" id="DAAFWY010000010">
    <property type="protein sequence ID" value="HAB1847189.1"/>
    <property type="molecule type" value="Genomic_DNA"/>
</dbReference>
<gene>
    <name evidence="20" type="ORF">G2997_12320</name>
    <name evidence="19" type="ORF">G3A00_02000</name>
    <name evidence="16" type="ORF">GB016_19965</name>
    <name evidence="4" type="ORF">GB034_08620</name>
    <name evidence="5" type="ORF">GB088_08585</name>
    <name evidence="17" type="ORF">GB236_19545</name>
    <name evidence="18" type="ORF">GB246_19980</name>
    <name evidence="7" type="ORF">GB337_18250</name>
    <name evidence="6" type="ORF">GB348_18870</name>
    <name evidence="9" type="ORF">GBV97_14800</name>
    <name evidence="8" type="ORF">GBW00_20290</name>
    <name evidence="10" type="ORF">GBX19_07400</name>
    <name evidence="2" type="ORF">GBY11_02170</name>
    <name evidence="11" type="ORF">GBY15_22090</name>
    <name evidence="12" type="ORF">GBY49_10905</name>
    <name evidence="3" type="ORF">GBZ10_12110</name>
    <name evidence="13" type="ORF">GBZ12_18900</name>
    <name evidence="14" type="ORF">GBZ37_13240</name>
    <name evidence="15" type="ORF">GBZ41_07880</name>
</gene>
<reference evidence="5" key="1">
    <citation type="journal article" date="2018" name="Genome Biol.">
        <title>SKESA: strategic k-mer extension for scrupulous assemblies.</title>
        <authorList>
            <person name="Souvorov A."/>
            <person name="Agarwala R."/>
            <person name="Lipman D.J."/>
        </authorList>
    </citation>
    <scope>NUCLEOTIDE SEQUENCE</scope>
    <source>
        <strain evidence="5">Salmonella enterica</strain>
    </source>
</reference>
<sequence>MPWFDPADGGINARILILLQSPAKSELSPRFVSQDNPGPSQQNLNRFLKQAKIKRQNIIIWNTIPWLMPTNTKIIPTRENINKGLNIIKSLMPLLKNVRVILLAGSVASKTRIFFEKEYPHIVLLNMPHPSPLSLCRSPDISTKIKDTLQQAYLLTAS</sequence>
<reference evidence="5" key="2">
    <citation type="submission" date="2019-10" db="EMBL/GenBank/DDBJ databases">
        <authorList>
            <consortium name="NCBI Pathogen Detection Project"/>
        </authorList>
    </citation>
    <scope>NUCLEOTIDE SEQUENCE</scope>
    <source>
        <strain evidence="5">Salmonella enterica</strain>
    </source>
</reference>
<evidence type="ECO:0000313" key="4">
    <source>
        <dbReference type="EMBL" id="HAB1978119.1"/>
    </source>
</evidence>
<dbReference type="EMBL" id="DAAGBA010000073">
    <property type="protein sequence ID" value="HAB2326890.1"/>
    <property type="molecule type" value="Genomic_DNA"/>
</dbReference>
<accession>A0A6X8JXA7</accession>
<dbReference type="SUPFAM" id="SSF52141">
    <property type="entry name" value="Uracil-DNA glycosylase-like"/>
    <property type="match status" value="1"/>
</dbReference>
<evidence type="ECO:0000313" key="16">
    <source>
        <dbReference type="EMBL" id="HAB5018745.1"/>
    </source>
</evidence>
<dbReference type="EMBL" id="DAAGXW010000030">
    <property type="protein sequence ID" value="HAB5018745.1"/>
    <property type="molecule type" value="Genomic_DNA"/>
</dbReference>
<dbReference type="Pfam" id="PF03167">
    <property type="entry name" value="UDG"/>
    <property type="match status" value="1"/>
</dbReference>
<evidence type="ECO:0000313" key="12">
    <source>
        <dbReference type="EMBL" id="HAB4456887.1"/>
    </source>
</evidence>
<evidence type="ECO:0000313" key="3">
    <source>
        <dbReference type="EMBL" id="HAB1847189.1"/>
    </source>
</evidence>
<dbReference type="InterPro" id="IPR005122">
    <property type="entry name" value="Uracil-DNA_glycosylase-like"/>
</dbReference>
<evidence type="ECO:0000313" key="7">
    <source>
        <dbReference type="EMBL" id="HAB2326890.1"/>
    </source>
</evidence>
<dbReference type="EMBL" id="DAAFXY010000015">
    <property type="protein sequence ID" value="HAB1978119.1"/>
    <property type="molecule type" value="Genomic_DNA"/>
</dbReference>
<evidence type="ECO:0000313" key="15">
    <source>
        <dbReference type="EMBL" id="HAB4723702.1"/>
    </source>
</evidence>
<dbReference type="EMBL" id="DAAFYE010000011">
    <property type="protein sequence ID" value="HAB1991244.1"/>
    <property type="molecule type" value="Genomic_DNA"/>
</dbReference>
<dbReference type="EMBL" id="DAAGPC010000011">
    <property type="protein sequence ID" value="HAB3977437.1"/>
    <property type="molecule type" value="Genomic_DNA"/>
</dbReference>
<organism evidence="5">
    <name type="scientific">Salmonella diarizonae</name>
    <dbReference type="NCBI Taxonomy" id="59204"/>
    <lineage>
        <taxon>Bacteria</taxon>
        <taxon>Pseudomonadati</taxon>
        <taxon>Pseudomonadota</taxon>
        <taxon>Gammaproteobacteria</taxon>
        <taxon>Enterobacterales</taxon>
        <taxon>Enterobacteriaceae</taxon>
        <taxon>Salmonella</taxon>
    </lineage>
</organism>
<evidence type="ECO:0000313" key="6">
    <source>
        <dbReference type="EMBL" id="HAB2186647.1"/>
    </source>
</evidence>
<evidence type="ECO:0000313" key="8">
    <source>
        <dbReference type="EMBL" id="HAB3844227.1"/>
    </source>
</evidence>
<proteinExistence type="predicted"/>
<evidence type="ECO:0000313" key="17">
    <source>
        <dbReference type="EMBL" id="HAB5480080.1"/>
    </source>
</evidence>
<evidence type="ECO:0000313" key="19">
    <source>
        <dbReference type="EMBL" id="HAE1472815.1"/>
    </source>
</evidence>
<dbReference type="EMBL" id="DAAGVB010000066">
    <property type="protein sequence ID" value="HAB4675847.1"/>
    <property type="molecule type" value="Genomic_DNA"/>
</dbReference>
<evidence type="ECO:0000313" key="13">
    <source>
        <dbReference type="EMBL" id="HAB4675847.1"/>
    </source>
</evidence>
<dbReference type="EMBL" id="DAAFWI010000002">
    <property type="protein sequence ID" value="HAB1774417.1"/>
    <property type="molecule type" value="Genomic_DNA"/>
</dbReference>
<evidence type="ECO:0000313" key="5">
    <source>
        <dbReference type="EMBL" id="HAB1991244.1"/>
    </source>
</evidence>
<dbReference type="EMBL" id="DAAGVL010000015">
    <property type="protein sequence ID" value="HAB4720391.1"/>
    <property type="molecule type" value="Genomic_DNA"/>
</dbReference>
<dbReference type="EMBL" id="DAAFZM010000029">
    <property type="protein sequence ID" value="HAB2186647.1"/>
    <property type="molecule type" value="Genomic_DNA"/>
</dbReference>
<dbReference type="EMBL" id="DAAHCF010000161">
    <property type="protein sequence ID" value="HAB5480080.1"/>
    <property type="molecule type" value="Genomic_DNA"/>
</dbReference>
<evidence type="ECO:0000259" key="1">
    <source>
        <dbReference type="Pfam" id="PF03167"/>
    </source>
</evidence>
<evidence type="ECO:0000313" key="11">
    <source>
        <dbReference type="EMBL" id="HAB4102282.1"/>
    </source>
</evidence>
<dbReference type="EMBL" id="DAAQZP010000026">
    <property type="protein sequence ID" value="HAE1595451.1"/>
    <property type="molecule type" value="Genomic_DNA"/>
</dbReference>
<dbReference type="EMBL" id="DAAGVM010000025">
    <property type="protein sequence ID" value="HAB4723702.1"/>
    <property type="molecule type" value="Genomic_DNA"/>
</dbReference>
<dbReference type="AlphaFoldDB" id="A0A6X8JXA7"/>